<reference evidence="3 4" key="1">
    <citation type="submission" date="2019-09" db="EMBL/GenBank/DDBJ databases">
        <title>Draft genome sequence of various Type strains from the CCUG.</title>
        <authorList>
            <person name="Pineiro-Iglesias B."/>
            <person name="Tunovic T."/>
            <person name="Unosson C."/>
            <person name="Inganas E."/>
            <person name="Ohlen M."/>
            <person name="Cardew S."/>
            <person name="Jensie-Markopoulos S."/>
            <person name="Salva-Serra F."/>
            <person name="Jaen-Luchoro D."/>
            <person name="Karlsson R."/>
            <person name="Svensson-Stadler L."/>
            <person name="Chun J."/>
            <person name="Moore E."/>
        </authorList>
    </citation>
    <scope>NUCLEOTIDE SEQUENCE [LARGE SCALE GENOMIC DNA]</scope>
    <source>
        <strain evidence="3 4">CCUG 53682T</strain>
    </source>
</reference>
<evidence type="ECO:0000313" key="3">
    <source>
        <dbReference type="EMBL" id="KAA8716902.1"/>
    </source>
</evidence>
<evidence type="ECO:0000256" key="2">
    <source>
        <dbReference type="PROSITE-ProRule" id="PRU01282"/>
    </source>
</evidence>
<comment type="similarity">
    <text evidence="1 2">Belongs to the ArsC family.</text>
</comment>
<dbReference type="AlphaFoldDB" id="A0A5M9R9M0"/>
<protein>
    <submittedName>
        <fullName evidence="3">ArsC family reductase</fullName>
    </submittedName>
</protein>
<dbReference type="InterPro" id="IPR006504">
    <property type="entry name" value="Tscrpt_reg_Spx/MgsR"/>
</dbReference>
<dbReference type="CDD" id="cd03035">
    <property type="entry name" value="ArsC_Yffb"/>
    <property type="match status" value="1"/>
</dbReference>
<dbReference type="InterPro" id="IPR006660">
    <property type="entry name" value="Arsenate_reductase-like"/>
</dbReference>
<dbReference type="PROSITE" id="PS51353">
    <property type="entry name" value="ARSC"/>
    <property type="match status" value="1"/>
</dbReference>
<dbReference type="PANTHER" id="PTHR30041">
    <property type="entry name" value="ARSENATE REDUCTASE"/>
    <property type="match status" value="1"/>
</dbReference>
<dbReference type="NCBIfam" id="TIGR01617">
    <property type="entry name" value="arsC_related"/>
    <property type="match status" value="1"/>
</dbReference>
<dbReference type="NCBIfam" id="NF008107">
    <property type="entry name" value="PRK10853.1"/>
    <property type="match status" value="1"/>
</dbReference>
<dbReference type="Pfam" id="PF03960">
    <property type="entry name" value="ArsC"/>
    <property type="match status" value="1"/>
</dbReference>
<accession>A0A5M9R9M0</accession>
<name>A0A5M9R9M0_9GAMM</name>
<proteinExistence type="inferred from homology"/>
<dbReference type="OrthoDB" id="9803749at2"/>
<dbReference type="PANTHER" id="PTHR30041:SF8">
    <property type="entry name" value="PROTEIN YFFB"/>
    <property type="match status" value="1"/>
</dbReference>
<organism evidence="3 4">
    <name type="scientific">Morganella psychrotolerans</name>
    <dbReference type="NCBI Taxonomy" id="368603"/>
    <lineage>
        <taxon>Bacteria</taxon>
        <taxon>Pseudomonadati</taxon>
        <taxon>Pseudomonadota</taxon>
        <taxon>Gammaproteobacteria</taxon>
        <taxon>Enterobacterales</taxon>
        <taxon>Morganellaceae</taxon>
        <taxon>Morganella</taxon>
    </lineage>
</organism>
<sequence>MKNTPSVYRIFGIKNCDTMKKARAWLDTNGIAYEFHDYRQDGIDAALLTEFIRHIDLTQLLNKRGTTWRQLDKTEQDAATDTAAAIRLMTEKPALIKRPVLVSPDGRYHLGFKADDYQQFCR</sequence>
<evidence type="ECO:0000256" key="1">
    <source>
        <dbReference type="ARBA" id="ARBA00007198"/>
    </source>
</evidence>
<dbReference type="Proteomes" id="UP000322181">
    <property type="component" value="Unassembled WGS sequence"/>
</dbReference>
<dbReference type="RefSeq" id="WP_067363200.1">
    <property type="nucleotide sequence ID" value="NZ_BAAAFS010000001.1"/>
</dbReference>
<dbReference type="EMBL" id="VXKB01000001">
    <property type="protein sequence ID" value="KAA8716902.1"/>
    <property type="molecule type" value="Genomic_DNA"/>
</dbReference>
<gene>
    <name evidence="3" type="ORF">F4V73_03240</name>
</gene>
<comment type="caution">
    <text evidence="3">The sequence shown here is derived from an EMBL/GenBank/DDBJ whole genome shotgun (WGS) entry which is preliminary data.</text>
</comment>
<dbReference type="Gene3D" id="3.40.30.10">
    <property type="entry name" value="Glutaredoxin"/>
    <property type="match status" value="1"/>
</dbReference>
<dbReference type="InterPro" id="IPR036249">
    <property type="entry name" value="Thioredoxin-like_sf"/>
</dbReference>
<dbReference type="SUPFAM" id="SSF52833">
    <property type="entry name" value="Thioredoxin-like"/>
    <property type="match status" value="1"/>
</dbReference>
<evidence type="ECO:0000313" key="4">
    <source>
        <dbReference type="Proteomes" id="UP000322181"/>
    </source>
</evidence>